<dbReference type="NCBIfam" id="TIGR03426">
    <property type="entry name" value="shape_MreD"/>
    <property type="match status" value="1"/>
</dbReference>
<dbReference type="PIRSF" id="PIRSF018472">
    <property type="entry name" value="MreD_proteobac"/>
    <property type="match status" value="1"/>
</dbReference>
<dbReference type="PANTHER" id="PTHR37484">
    <property type="entry name" value="ROD SHAPE-DETERMINING PROTEIN MRED"/>
    <property type="match status" value="1"/>
</dbReference>
<reference evidence="10" key="1">
    <citation type="submission" date="2022-05" db="EMBL/GenBank/DDBJ databases">
        <title>Impact of host demography and evolutionary history on endosymbiont molecular evolution: a test in carpenter ants (Genus Camponotus) and their Blochmannia endosymbionts.</title>
        <authorList>
            <person name="Manthey J.D."/>
            <person name="Giron J.C."/>
            <person name="Hruska J.P."/>
        </authorList>
    </citation>
    <scope>NUCLEOTIDE SEQUENCE</scope>
    <source>
        <strain evidence="10">C-006</strain>
    </source>
</reference>
<evidence type="ECO:0000256" key="2">
    <source>
        <dbReference type="ARBA" id="ARBA00007776"/>
    </source>
</evidence>
<keyword evidence="6 9" id="KW-1133">Transmembrane helix</keyword>
<dbReference type="Pfam" id="PF04093">
    <property type="entry name" value="MreD"/>
    <property type="match status" value="1"/>
</dbReference>
<comment type="similarity">
    <text evidence="2 8">Belongs to the MreD family.</text>
</comment>
<organism evidence="10 11">
    <name type="scientific">Candidatus Blochmannia ocreatus</name>
    <name type="common">nom. nud.</name>
    <dbReference type="NCBI Taxonomy" id="251538"/>
    <lineage>
        <taxon>Bacteria</taxon>
        <taxon>Pseudomonadati</taxon>
        <taxon>Pseudomonadota</taxon>
        <taxon>Gammaproteobacteria</taxon>
        <taxon>Enterobacterales</taxon>
        <taxon>Enterobacteriaceae</taxon>
        <taxon>ant endosymbionts</taxon>
        <taxon>Candidatus Blochmanniella</taxon>
    </lineage>
</organism>
<feature type="transmembrane region" description="Helical" evidence="9">
    <location>
        <begin position="128"/>
        <end position="149"/>
    </location>
</feature>
<keyword evidence="4 9" id="KW-0812">Transmembrane</keyword>
<comment type="subcellular location">
    <subcellularLocation>
        <location evidence="8">Cell inner membrane</location>
    </subcellularLocation>
    <subcellularLocation>
        <location evidence="1">Cell membrane</location>
        <topology evidence="1">Multi-pass membrane protein</topology>
    </subcellularLocation>
</comment>
<dbReference type="InterPro" id="IPR007227">
    <property type="entry name" value="Cell_shape_determining_MreD"/>
</dbReference>
<protein>
    <recommendedName>
        <fullName evidence="8">Rod shape-determining protein MreD</fullName>
    </recommendedName>
</protein>
<dbReference type="InterPro" id="IPR026034">
    <property type="entry name" value="MreD_proteobac"/>
</dbReference>
<dbReference type="PANTHER" id="PTHR37484:SF1">
    <property type="entry name" value="ROD SHAPE-DETERMINING PROTEIN MRED"/>
    <property type="match status" value="1"/>
</dbReference>
<dbReference type="EMBL" id="CP097762">
    <property type="protein sequence ID" value="URJ25357.1"/>
    <property type="molecule type" value="Genomic_DNA"/>
</dbReference>
<evidence type="ECO:0000256" key="9">
    <source>
        <dbReference type="SAM" id="Phobius"/>
    </source>
</evidence>
<evidence type="ECO:0000256" key="4">
    <source>
        <dbReference type="ARBA" id="ARBA00022692"/>
    </source>
</evidence>
<evidence type="ECO:0000313" key="11">
    <source>
        <dbReference type="Proteomes" id="UP001056834"/>
    </source>
</evidence>
<keyword evidence="11" id="KW-1185">Reference proteome</keyword>
<gene>
    <name evidence="10" type="primary">mreD</name>
    <name evidence="10" type="ORF">M9405_01375</name>
</gene>
<name>A0ABY4SVI7_9ENTR</name>
<keyword evidence="3 8" id="KW-1003">Cell membrane</keyword>
<keyword evidence="5 8" id="KW-0133">Cell shape</keyword>
<evidence type="ECO:0000256" key="5">
    <source>
        <dbReference type="ARBA" id="ARBA00022960"/>
    </source>
</evidence>
<evidence type="ECO:0000313" key="10">
    <source>
        <dbReference type="EMBL" id="URJ25357.1"/>
    </source>
</evidence>
<proteinExistence type="inferred from homology"/>
<feature type="transmembrane region" description="Helical" evidence="9">
    <location>
        <begin position="12"/>
        <end position="33"/>
    </location>
</feature>
<feature type="transmembrane region" description="Helical" evidence="9">
    <location>
        <begin position="53"/>
        <end position="82"/>
    </location>
</feature>
<sequence length="158" mass="18523">MQRTHKFRTIYSSFIIAIILQLIPIFPKTWYFYPSWSLMLLIYWTTICPNQVNIGTGFILGLITDIALGSNLGICSLSFSILNYLTIRKIYFFKHTPIWQQSCIIVLFSFLNQNIIFFAKILTIEISYTPKIFCNCLLDGSIWAIFIFVHKKIIKFNE</sequence>
<evidence type="ECO:0000256" key="8">
    <source>
        <dbReference type="PIRNR" id="PIRNR018472"/>
    </source>
</evidence>
<evidence type="ECO:0000256" key="3">
    <source>
        <dbReference type="ARBA" id="ARBA00022475"/>
    </source>
</evidence>
<evidence type="ECO:0000256" key="7">
    <source>
        <dbReference type="ARBA" id="ARBA00023136"/>
    </source>
</evidence>
<dbReference type="RefSeq" id="WP_250223488.1">
    <property type="nucleotide sequence ID" value="NZ_CP097762.1"/>
</dbReference>
<feature type="transmembrane region" description="Helical" evidence="9">
    <location>
        <begin position="103"/>
        <end position="122"/>
    </location>
</feature>
<accession>A0ABY4SVI7</accession>
<keyword evidence="7 8" id="KW-0472">Membrane</keyword>
<evidence type="ECO:0000256" key="1">
    <source>
        <dbReference type="ARBA" id="ARBA00004651"/>
    </source>
</evidence>
<evidence type="ECO:0000256" key="6">
    <source>
        <dbReference type="ARBA" id="ARBA00022989"/>
    </source>
</evidence>
<comment type="function">
    <text evidence="8">Involved in formation of the rod shape of the cell. May also contribute to regulation of formation of penicillin-binding proteins.</text>
</comment>
<keyword evidence="8" id="KW-0997">Cell inner membrane</keyword>
<dbReference type="Proteomes" id="UP001056834">
    <property type="component" value="Chromosome"/>
</dbReference>